<evidence type="ECO:0000259" key="9">
    <source>
        <dbReference type="PROSITE" id="PS51722"/>
    </source>
</evidence>
<proteinExistence type="predicted"/>
<keyword evidence="3" id="KW-0547">Nucleotide-binding</keyword>
<evidence type="ECO:0000256" key="6">
    <source>
        <dbReference type="ARBA" id="ARBA00022917"/>
    </source>
</evidence>
<dbReference type="InterPro" id="IPR031157">
    <property type="entry name" value="G_TR_CS"/>
</dbReference>
<dbReference type="FunFam" id="3.30.70.870:FF:000002">
    <property type="entry name" value="Translation elongation factor 2"/>
    <property type="match status" value="1"/>
</dbReference>
<evidence type="ECO:0000256" key="1">
    <source>
        <dbReference type="ARBA" id="ARBA00004496"/>
    </source>
</evidence>
<dbReference type="AlphaFoldDB" id="A0A024UNN5"/>
<dbReference type="EMBL" id="KI913954">
    <property type="protein sequence ID" value="ETW07437.1"/>
    <property type="molecule type" value="Genomic_DNA"/>
</dbReference>
<dbReference type="Pfam" id="PF00679">
    <property type="entry name" value="EFG_C"/>
    <property type="match status" value="1"/>
</dbReference>
<keyword evidence="7" id="KW-0342">GTP-binding</keyword>
<dbReference type="GO" id="GO:0005525">
    <property type="term" value="F:GTP binding"/>
    <property type="evidence" value="ECO:0007669"/>
    <property type="project" value="UniProtKB-KW"/>
</dbReference>
<dbReference type="FunFam" id="3.30.70.240:FF:000003">
    <property type="entry name" value="Translation elongation factor 2"/>
    <property type="match status" value="1"/>
</dbReference>
<dbReference type="OrthoDB" id="364892at2759"/>
<dbReference type="SUPFAM" id="SSF54211">
    <property type="entry name" value="Ribosomal protein S5 domain 2-like"/>
    <property type="match status" value="1"/>
</dbReference>
<dbReference type="Gene3D" id="2.40.30.10">
    <property type="entry name" value="Translation factors"/>
    <property type="match status" value="1"/>
</dbReference>
<keyword evidence="2" id="KW-0963">Cytoplasm</keyword>
<dbReference type="FunFam" id="3.30.230.10:FF:000006">
    <property type="entry name" value="Translation elongation factor 2"/>
    <property type="match status" value="1"/>
</dbReference>
<keyword evidence="5" id="KW-0378">Hydrolase</keyword>
<dbReference type="SMART" id="SM00838">
    <property type="entry name" value="EFG_C"/>
    <property type="match status" value="1"/>
</dbReference>
<name>A0A024UNN5_9STRA</name>
<dbReference type="FunFam" id="2.40.30.10:FF:000010">
    <property type="entry name" value="Translation elongation factor 2"/>
    <property type="match status" value="1"/>
</dbReference>
<dbReference type="Gene3D" id="3.30.70.240">
    <property type="match status" value="1"/>
</dbReference>
<dbReference type="InterPro" id="IPR004161">
    <property type="entry name" value="EFTu-like_2"/>
</dbReference>
<dbReference type="InterPro" id="IPR035647">
    <property type="entry name" value="EFG_III/V"/>
</dbReference>
<organism evidence="10">
    <name type="scientific">Aphanomyces invadans</name>
    <dbReference type="NCBI Taxonomy" id="157072"/>
    <lineage>
        <taxon>Eukaryota</taxon>
        <taxon>Sar</taxon>
        <taxon>Stramenopiles</taxon>
        <taxon>Oomycota</taxon>
        <taxon>Saprolegniomycetes</taxon>
        <taxon>Saprolegniales</taxon>
        <taxon>Verrucalvaceae</taxon>
        <taxon>Aphanomyces</taxon>
    </lineage>
</organism>
<dbReference type="FunFam" id="3.90.1430.10:FF:000003">
    <property type="entry name" value="Elongation factor 2"/>
    <property type="match status" value="1"/>
</dbReference>
<dbReference type="Gene3D" id="3.30.70.870">
    <property type="entry name" value="Elongation Factor G (Translational Gtpase), domain 3"/>
    <property type="match status" value="1"/>
</dbReference>
<evidence type="ECO:0000256" key="4">
    <source>
        <dbReference type="ARBA" id="ARBA00022768"/>
    </source>
</evidence>
<evidence type="ECO:0000313" key="10">
    <source>
        <dbReference type="EMBL" id="ETW07437.1"/>
    </source>
</evidence>
<accession>A0A024UNN5</accession>
<dbReference type="GO" id="GO:0003924">
    <property type="term" value="F:GTPase activity"/>
    <property type="evidence" value="ECO:0007669"/>
    <property type="project" value="InterPro"/>
</dbReference>
<dbReference type="NCBIfam" id="TIGR00231">
    <property type="entry name" value="small_GTP"/>
    <property type="match status" value="1"/>
</dbReference>
<dbReference type="Pfam" id="PF14492">
    <property type="entry name" value="EFG_III"/>
    <property type="match status" value="1"/>
</dbReference>
<dbReference type="Gene3D" id="3.40.50.300">
    <property type="entry name" value="P-loop containing nucleotide triphosphate hydrolases"/>
    <property type="match status" value="1"/>
</dbReference>
<dbReference type="Pfam" id="PF03764">
    <property type="entry name" value="EFG_IV"/>
    <property type="match status" value="1"/>
</dbReference>
<dbReference type="Gene3D" id="3.30.230.10">
    <property type="match status" value="1"/>
</dbReference>
<dbReference type="PROSITE" id="PS00301">
    <property type="entry name" value="G_TR_1"/>
    <property type="match status" value="1"/>
</dbReference>
<dbReference type="CDD" id="cd01885">
    <property type="entry name" value="EF2"/>
    <property type="match status" value="1"/>
</dbReference>
<dbReference type="Pfam" id="PF00009">
    <property type="entry name" value="GTP_EFTU"/>
    <property type="match status" value="1"/>
</dbReference>
<evidence type="ECO:0000256" key="7">
    <source>
        <dbReference type="ARBA" id="ARBA00023134"/>
    </source>
</evidence>
<dbReference type="CDD" id="cd16268">
    <property type="entry name" value="EF2_II"/>
    <property type="match status" value="1"/>
</dbReference>
<feature type="domain" description="Tr-type G" evidence="9">
    <location>
        <begin position="17"/>
        <end position="274"/>
    </location>
</feature>
<dbReference type="GO" id="GO:1990904">
    <property type="term" value="C:ribonucleoprotein complex"/>
    <property type="evidence" value="ECO:0007669"/>
    <property type="project" value="TreeGrafter"/>
</dbReference>
<dbReference type="PANTHER" id="PTHR42908">
    <property type="entry name" value="TRANSLATION ELONGATION FACTOR-RELATED"/>
    <property type="match status" value="1"/>
</dbReference>
<dbReference type="InterPro" id="IPR009000">
    <property type="entry name" value="Transl_B-barrel_sf"/>
</dbReference>
<dbReference type="CDD" id="cd04096">
    <property type="entry name" value="eEF2_snRNP_like_C"/>
    <property type="match status" value="1"/>
</dbReference>
<dbReference type="PRINTS" id="PR00315">
    <property type="entry name" value="ELONGATNFCT"/>
</dbReference>
<evidence type="ECO:0000256" key="8">
    <source>
        <dbReference type="ARBA" id="ARBA00049117"/>
    </source>
</evidence>
<dbReference type="GeneID" id="20079002"/>
<dbReference type="InterPro" id="IPR020568">
    <property type="entry name" value="Ribosomal_Su5_D2-typ_SF"/>
</dbReference>
<keyword evidence="6" id="KW-0648">Protein biosynthesis</keyword>
<sequence>MVNFTTAQMREIMDYTKNIRNMSVIAHVDHGKSTLTDSLVSKAGIIAAKNAGDARFTDTRADEQERGITIKSTGISMFFEYNMDAGEALAANKAHAEATANKPADGEFVPEVTINDNSYLINLIDSPGHVDFSSEVTAALRVTDGALVVVDAIDGVCVQTETVLRQAIGERVKPVLMVNKVDRALLELQLPPEECYQSFNRAIENVNVTIATYNDAKLGDVQVYPYKGTVAFGSGLHQWGFTLKRFAKLYGTKFGIDEGKMMEKLWGDWFFDAEAKKWKRSSENGTLKRAFVQFIMDPICKMFDAIMNDRKAKITKMLQAVGVELKPDEQELTGKPLLKRVMQKWLPAGDAVLEMIVVHLPSPVVAQRYRVDTLYDGPLDDECANGIRNCDVNGPLVMYVSKMVPTSNDRARFYAFGRVFSGKISTGQKVRMLGPNYVPGKKTDLWVKNIQRTIIMMGRYVEQVPDIPAGNTCGLVGVDQYLLKSGTITTSETGHTIRTMKFSVSPVVRVAVEPKSAADLPKLVEGMKRLAKSDPMVLCYTEESGEHIIAGAGELHLEICLKDLQEDFMGCAVKISEPVVTYRETVTADSSMQVLSKSPNKHNRLYCSSSALSDELVAEIEEGKEEVNVRYDVKLRARYLADNHGWDVTDARKIWGYGPDGEGPNIFVDQTKGVSYLGEIRESVMGGFNWATKTGVLCDEVVRGLRVNLLDVVLHADAIHRGMGQIMPTARRVVFAAQLVSSPALMEPIFLVDIQCPQDAMGGVYGVLTVRRGHVFSEEQRVGTPMMQMKAYLPVNESFGFTEELRAKTGGKAFPQCSFDHYQIVNGDPQIATTMAGKLVHTTRVRKGLAPEVPPFDRFYDKL</sequence>
<dbReference type="CDD" id="cd16261">
    <property type="entry name" value="EF2_snRNP_III"/>
    <property type="match status" value="1"/>
</dbReference>
<dbReference type="Gene3D" id="3.90.1430.10">
    <property type="entry name" value="Yeast translation eEF2 (G' domain)"/>
    <property type="match status" value="1"/>
</dbReference>
<comment type="subcellular location">
    <subcellularLocation>
        <location evidence="1">Cytoplasm</location>
    </subcellularLocation>
</comment>
<dbReference type="Pfam" id="PF03144">
    <property type="entry name" value="GTP_EFTU_D2"/>
    <property type="match status" value="1"/>
</dbReference>
<dbReference type="InterPro" id="IPR041095">
    <property type="entry name" value="EFG_II"/>
</dbReference>
<dbReference type="SMART" id="SM00889">
    <property type="entry name" value="EFG_IV"/>
    <property type="match status" value="1"/>
</dbReference>
<dbReference type="RefSeq" id="XP_008863530.1">
    <property type="nucleotide sequence ID" value="XM_008865308.1"/>
</dbReference>
<dbReference type="GO" id="GO:0043022">
    <property type="term" value="F:ribosome binding"/>
    <property type="evidence" value="ECO:0007669"/>
    <property type="project" value="TreeGrafter"/>
</dbReference>
<dbReference type="GO" id="GO:0003746">
    <property type="term" value="F:translation elongation factor activity"/>
    <property type="evidence" value="ECO:0007669"/>
    <property type="project" value="UniProtKB-KW"/>
</dbReference>
<evidence type="ECO:0000256" key="2">
    <source>
        <dbReference type="ARBA" id="ARBA00022490"/>
    </source>
</evidence>
<dbReference type="InterPro" id="IPR000795">
    <property type="entry name" value="T_Tr_GTP-bd_dom"/>
</dbReference>
<comment type="catalytic activity">
    <reaction evidence="8">
        <text>GTP + H2O = GDP + phosphate + H(+)</text>
        <dbReference type="Rhea" id="RHEA:19669"/>
        <dbReference type="ChEBI" id="CHEBI:15377"/>
        <dbReference type="ChEBI" id="CHEBI:15378"/>
        <dbReference type="ChEBI" id="CHEBI:37565"/>
        <dbReference type="ChEBI" id="CHEBI:43474"/>
        <dbReference type="ChEBI" id="CHEBI:58189"/>
    </reaction>
    <physiologicalReaction direction="left-to-right" evidence="8">
        <dbReference type="Rhea" id="RHEA:19670"/>
    </physiologicalReaction>
</comment>
<keyword evidence="4 10" id="KW-0251">Elongation factor</keyword>
<evidence type="ECO:0000256" key="5">
    <source>
        <dbReference type="ARBA" id="ARBA00022801"/>
    </source>
</evidence>
<reference evidence="10" key="1">
    <citation type="submission" date="2013-12" db="EMBL/GenBank/DDBJ databases">
        <title>The Genome Sequence of Aphanomyces invadans NJM9701.</title>
        <authorList>
            <consortium name="The Broad Institute Genomics Platform"/>
            <person name="Russ C."/>
            <person name="Tyler B."/>
            <person name="van West P."/>
            <person name="Dieguez-Uribeondo J."/>
            <person name="Young S.K."/>
            <person name="Zeng Q."/>
            <person name="Gargeya S."/>
            <person name="Fitzgerald M."/>
            <person name="Abouelleil A."/>
            <person name="Alvarado L."/>
            <person name="Chapman S.B."/>
            <person name="Gainer-Dewar J."/>
            <person name="Goldberg J."/>
            <person name="Griggs A."/>
            <person name="Gujja S."/>
            <person name="Hansen M."/>
            <person name="Howarth C."/>
            <person name="Imamovic A."/>
            <person name="Ireland A."/>
            <person name="Larimer J."/>
            <person name="McCowan C."/>
            <person name="Murphy C."/>
            <person name="Pearson M."/>
            <person name="Poon T.W."/>
            <person name="Priest M."/>
            <person name="Roberts A."/>
            <person name="Saif S."/>
            <person name="Shea T."/>
            <person name="Sykes S."/>
            <person name="Wortman J."/>
            <person name="Nusbaum C."/>
            <person name="Birren B."/>
        </authorList>
    </citation>
    <scope>NUCLEOTIDE SEQUENCE [LARGE SCALE GENOMIC DNA]</scope>
    <source>
        <strain evidence="10">NJM9701</strain>
    </source>
</reference>
<dbReference type="eggNOG" id="KOG0469">
    <property type="taxonomic scope" value="Eukaryota"/>
</dbReference>
<dbReference type="PROSITE" id="PS51722">
    <property type="entry name" value="G_TR_2"/>
    <property type="match status" value="1"/>
</dbReference>
<evidence type="ECO:0000256" key="3">
    <source>
        <dbReference type="ARBA" id="ARBA00022741"/>
    </source>
</evidence>
<dbReference type="InterPro" id="IPR027417">
    <property type="entry name" value="P-loop_NTPase"/>
</dbReference>
<dbReference type="PANTHER" id="PTHR42908:SF10">
    <property type="entry name" value="EUKARYOTIC TRANSLATION ELONGATION FACTOR 2"/>
    <property type="match status" value="1"/>
</dbReference>
<dbReference type="GO" id="GO:0005829">
    <property type="term" value="C:cytosol"/>
    <property type="evidence" value="ECO:0007669"/>
    <property type="project" value="TreeGrafter"/>
</dbReference>
<dbReference type="InterPro" id="IPR005225">
    <property type="entry name" value="Small_GTP-bd"/>
</dbReference>
<protein>
    <submittedName>
        <fullName evidence="10">Translation elongation factor aEF-2</fullName>
    </submittedName>
</protein>
<dbReference type="STRING" id="157072.A0A024UNN5"/>
<dbReference type="InterPro" id="IPR000640">
    <property type="entry name" value="EFG_V-like"/>
</dbReference>
<dbReference type="CDD" id="cd01681">
    <property type="entry name" value="aeEF2_snRNP_like_IV"/>
    <property type="match status" value="1"/>
</dbReference>
<dbReference type="VEuPathDB" id="FungiDB:H310_01952"/>
<dbReference type="FunFam" id="3.40.50.300:FF:000058">
    <property type="entry name" value="Translation elongation factor 2"/>
    <property type="match status" value="1"/>
</dbReference>
<gene>
    <name evidence="10" type="ORF">H310_01952</name>
</gene>
<dbReference type="InterPro" id="IPR014721">
    <property type="entry name" value="Ribsml_uS5_D2-typ_fold_subgr"/>
</dbReference>
<dbReference type="SUPFAM" id="SSF52540">
    <property type="entry name" value="P-loop containing nucleoside triphosphate hydrolases"/>
    <property type="match status" value="1"/>
</dbReference>
<dbReference type="InterPro" id="IPR005517">
    <property type="entry name" value="Transl_elong_EFG/EF2_IV"/>
</dbReference>
<dbReference type="SUPFAM" id="SSF54980">
    <property type="entry name" value="EF-G C-terminal domain-like"/>
    <property type="match status" value="2"/>
</dbReference>
<dbReference type="SUPFAM" id="SSF50447">
    <property type="entry name" value="Translation proteins"/>
    <property type="match status" value="1"/>
</dbReference>